<protein>
    <submittedName>
        <fullName evidence="3">Nicotianamine synthase protein</fullName>
    </submittedName>
</protein>
<evidence type="ECO:0000313" key="4">
    <source>
        <dbReference type="Proteomes" id="UP000199506"/>
    </source>
</evidence>
<evidence type="ECO:0000256" key="1">
    <source>
        <dbReference type="ARBA" id="ARBA00022679"/>
    </source>
</evidence>
<dbReference type="GO" id="GO:0030410">
    <property type="term" value="F:nicotianamine synthase activity"/>
    <property type="evidence" value="ECO:0007669"/>
    <property type="project" value="InterPro"/>
</dbReference>
<name>A0A1H7M154_9EURY</name>
<dbReference type="RefSeq" id="WP_091699558.1">
    <property type="nucleotide sequence ID" value="NZ_FOAK01000008.1"/>
</dbReference>
<dbReference type="SUPFAM" id="SSF53335">
    <property type="entry name" value="S-adenosyl-L-methionine-dependent methyltransferases"/>
    <property type="match status" value="1"/>
</dbReference>
<dbReference type="Gene3D" id="3.40.50.150">
    <property type="entry name" value="Vaccinia Virus protein VP39"/>
    <property type="match status" value="1"/>
</dbReference>
<dbReference type="InterPro" id="IPR004298">
    <property type="entry name" value="Nicotian_synth"/>
</dbReference>
<organism evidence="3 4">
    <name type="scientific">Methanobrevibacter gottschalkii</name>
    <dbReference type="NCBI Taxonomy" id="190974"/>
    <lineage>
        <taxon>Archaea</taxon>
        <taxon>Methanobacteriati</taxon>
        <taxon>Methanobacteriota</taxon>
        <taxon>Methanomada group</taxon>
        <taxon>Methanobacteria</taxon>
        <taxon>Methanobacteriales</taxon>
        <taxon>Methanobacteriaceae</taxon>
        <taxon>Methanobrevibacter</taxon>
    </lineage>
</organism>
<dbReference type="Pfam" id="PF03059">
    <property type="entry name" value="NAS"/>
    <property type="match status" value="1"/>
</dbReference>
<dbReference type="OrthoDB" id="132670at2157"/>
<dbReference type="EMBL" id="FOAK01000008">
    <property type="protein sequence ID" value="SEL04963.1"/>
    <property type="molecule type" value="Genomic_DNA"/>
</dbReference>
<dbReference type="PANTHER" id="PTHR32266:SF12">
    <property type="entry name" value="NICOTIANAMINE SYNTHASE 3"/>
    <property type="match status" value="1"/>
</dbReference>
<evidence type="ECO:0000313" key="3">
    <source>
        <dbReference type="EMBL" id="SEL04963.1"/>
    </source>
</evidence>
<proteinExistence type="predicted"/>
<sequence length="273" mass="31362">MSCYKYWGKLEEIANKLSSYGDLDKYGDSALDDVDINEIIEILDDVEIIAHDKTIDFDSAKHILDDEKMNKALKLIRKFYVYVGARLETEKAIEMLESDDLDTNLESFEFYDRYVGLLNNESQLAKFNENKTFVFLGSGPLPITLMMFNELFGCKCIGIEQQEDVAELSRKLLKKLGLENEIEIIVGDETTIESLEYDILMVAALAEPKERVFSNIWQYVDEKTPVIYRTYTGMRAILYSPVLDKDTRGFHKEVMILPTGNTNNTSVLIRKIV</sequence>
<dbReference type="InterPro" id="IPR029063">
    <property type="entry name" value="SAM-dependent_MTases_sf"/>
</dbReference>
<keyword evidence="2" id="KW-0949">S-adenosyl-L-methionine</keyword>
<dbReference type="Proteomes" id="UP000199506">
    <property type="component" value="Unassembled WGS sequence"/>
</dbReference>
<gene>
    <name evidence="3" type="ORF">SAMN05216439_1873</name>
</gene>
<dbReference type="STRING" id="190974.SAMN05216439_1873"/>
<dbReference type="PANTHER" id="PTHR32266">
    <property type="entry name" value="NICOTIANAMINE SYNTHASE 3"/>
    <property type="match status" value="1"/>
</dbReference>
<accession>A0A1H7M154</accession>
<evidence type="ECO:0000256" key="2">
    <source>
        <dbReference type="ARBA" id="ARBA00022691"/>
    </source>
</evidence>
<reference evidence="3 4" key="1">
    <citation type="submission" date="2016-10" db="EMBL/GenBank/DDBJ databases">
        <authorList>
            <person name="de Groot N.N."/>
        </authorList>
    </citation>
    <scope>NUCLEOTIDE SEQUENCE [LARGE SCALE GENOMIC DNA]</scope>
    <source>
        <strain evidence="3 4">DSM 11978</strain>
    </source>
</reference>
<keyword evidence="1" id="KW-0808">Transferase</keyword>
<dbReference type="AlphaFoldDB" id="A0A1H7M154"/>
<dbReference type="GO" id="GO:0030418">
    <property type="term" value="P:nicotianamine biosynthetic process"/>
    <property type="evidence" value="ECO:0007669"/>
    <property type="project" value="InterPro"/>
</dbReference>
<dbReference type="PROSITE" id="PS51142">
    <property type="entry name" value="NAS"/>
    <property type="match status" value="1"/>
</dbReference>